<evidence type="ECO:0000256" key="2">
    <source>
        <dbReference type="ARBA" id="ARBA00005568"/>
    </source>
</evidence>
<accession>A0ABR6NFX5</accession>
<comment type="similarity">
    <text evidence="2">Belongs to the HpcH/HpaI aldolase family.</text>
</comment>
<reference evidence="6 7" key="1">
    <citation type="submission" date="2020-08" db="EMBL/GenBank/DDBJ databases">
        <title>Exploring microbial biodiversity for novel pathways involved in the catabolism of aromatic compounds derived from lignin.</title>
        <authorList>
            <person name="Elkins J."/>
        </authorList>
    </citation>
    <scope>NUCLEOTIDE SEQUENCE [LARGE SCALE GENOMIC DNA]</scope>
    <source>
        <strain evidence="6 7">B1D3A</strain>
    </source>
</reference>
<dbReference type="Gene3D" id="3.20.20.60">
    <property type="entry name" value="Phosphoenolpyruvate-binding domains"/>
    <property type="match status" value="1"/>
</dbReference>
<dbReference type="InterPro" id="IPR011206">
    <property type="entry name" value="Citrate_lyase_beta/mcl1/mcl2"/>
</dbReference>
<feature type="domain" description="HpcH/HpaI aldolase/citrate lyase" evidence="5">
    <location>
        <begin position="17"/>
        <end position="222"/>
    </location>
</feature>
<gene>
    <name evidence="6" type="ORF">HNP60_001511</name>
</gene>
<keyword evidence="3" id="KW-0479">Metal-binding</keyword>
<evidence type="ECO:0000256" key="1">
    <source>
        <dbReference type="ARBA" id="ARBA00001946"/>
    </source>
</evidence>
<protein>
    <submittedName>
        <fullName evidence="6">Citrate lyase subunit beta/citryl-CoA lyase</fullName>
        <ecNumber evidence="6">4.1.3.34</ecNumber>
    </submittedName>
</protein>
<dbReference type="PANTHER" id="PTHR32308:SF10">
    <property type="entry name" value="CITRATE LYASE SUBUNIT BETA"/>
    <property type="match status" value="1"/>
</dbReference>
<dbReference type="InterPro" id="IPR015813">
    <property type="entry name" value="Pyrv/PenolPyrv_kinase-like_dom"/>
</dbReference>
<name>A0ABR6NFX5_9SPHN</name>
<dbReference type="SUPFAM" id="SSF51621">
    <property type="entry name" value="Phosphoenolpyruvate/pyruvate domain"/>
    <property type="match status" value="1"/>
</dbReference>
<sequence>MNAVRDPSATMPLRLVRTLLFVPASRPRAIEKARSLDCDFIILDLEDSVLPEDRDQARQNAVDAVKAGFDGRPCAIRINAEGRSDHGLDMVAVRAAMPPYVIVPKVIEARQAHDVHLVTQRQIIAMIESPVGLVNAQRIAREPGVVALLAGTNDMRRGLGVPPDAPRSAISLALQSIVLAARAAGVAAFDGVYNNLEDPEGLAQECEEGRHIGFDGKSIIHPSHIAIANGSFSPSGPAVEQAKAIIEAFTGGAQRYDGRMIESMHVAEAKAILERAERLRG</sequence>
<dbReference type="InterPro" id="IPR040442">
    <property type="entry name" value="Pyrv_kinase-like_dom_sf"/>
</dbReference>
<evidence type="ECO:0000313" key="6">
    <source>
        <dbReference type="EMBL" id="MBB5985537.1"/>
    </source>
</evidence>
<dbReference type="EC" id="4.1.3.34" evidence="6"/>
<dbReference type="GO" id="GO:0008816">
    <property type="term" value="F:citryl-CoA lyase activity"/>
    <property type="evidence" value="ECO:0007669"/>
    <property type="project" value="UniProtKB-EC"/>
</dbReference>
<dbReference type="RefSeq" id="WP_260394772.1">
    <property type="nucleotide sequence ID" value="NZ_JACHKA010000001.1"/>
</dbReference>
<evidence type="ECO:0000259" key="5">
    <source>
        <dbReference type="Pfam" id="PF03328"/>
    </source>
</evidence>
<evidence type="ECO:0000256" key="4">
    <source>
        <dbReference type="ARBA" id="ARBA00022842"/>
    </source>
</evidence>
<comment type="cofactor">
    <cofactor evidence="1">
        <name>Mg(2+)</name>
        <dbReference type="ChEBI" id="CHEBI:18420"/>
    </cofactor>
</comment>
<comment type="caution">
    <text evidence="6">The sequence shown here is derived from an EMBL/GenBank/DDBJ whole genome shotgun (WGS) entry which is preliminary data.</text>
</comment>
<keyword evidence="4" id="KW-0460">Magnesium</keyword>
<dbReference type="Pfam" id="PF03328">
    <property type="entry name" value="HpcH_HpaI"/>
    <property type="match status" value="1"/>
</dbReference>
<keyword evidence="6" id="KW-0456">Lyase</keyword>
<dbReference type="PANTHER" id="PTHR32308">
    <property type="entry name" value="LYASE BETA SUBUNIT, PUTATIVE (AFU_ORTHOLOGUE AFUA_4G13030)-RELATED"/>
    <property type="match status" value="1"/>
</dbReference>
<dbReference type="Proteomes" id="UP001138540">
    <property type="component" value="Unassembled WGS sequence"/>
</dbReference>
<dbReference type="EMBL" id="JACHKA010000001">
    <property type="protein sequence ID" value="MBB5985537.1"/>
    <property type="molecule type" value="Genomic_DNA"/>
</dbReference>
<keyword evidence="7" id="KW-1185">Reference proteome</keyword>
<dbReference type="InterPro" id="IPR005000">
    <property type="entry name" value="Aldolase/citrate-lyase_domain"/>
</dbReference>
<evidence type="ECO:0000313" key="7">
    <source>
        <dbReference type="Proteomes" id="UP001138540"/>
    </source>
</evidence>
<evidence type="ECO:0000256" key="3">
    <source>
        <dbReference type="ARBA" id="ARBA00022723"/>
    </source>
</evidence>
<organism evidence="6 7">
    <name type="scientific">Sphingobium lignivorans</name>
    <dbReference type="NCBI Taxonomy" id="2735886"/>
    <lineage>
        <taxon>Bacteria</taxon>
        <taxon>Pseudomonadati</taxon>
        <taxon>Pseudomonadota</taxon>
        <taxon>Alphaproteobacteria</taxon>
        <taxon>Sphingomonadales</taxon>
        <taxon>Sphingomonadaceae</taxon>
        <taxon>Sphingobium</taxon>
    </lineage>
</organism>
<dbReference type="PIRSF" id="PIRSF015582">
    <property type="entry name" value="Cit_lyase_B"/>
    <property type="match status" value="1"/>
</dbReference>
<proteinExistence type="inferred from homology"/>